<dbReference type="OrthoDB" id="1418727at2759"/>
<proteinExistence type="predicted"/>
<dbReference type="InterPro" id="IPR017451">
    <property type="entry name" value="F-box-assoc_interact_dom"/>
</dbReference>
<gene>
    <name evidence="2" type="ORF">CR513_60442</name>
</gene>
<organism evidence="2 3">
    <name type="scientific">Mucuna pruriens</name>
    <name type="common">Velvet bean</name>
    <name type="synonym">Dolichos pruriens</name>
    <dbReference type="NCBI Taxonomy" id="157652"/>
    <lineage>
        <taxon>Eukaryota</taxon>
        <taxon>Viridiplantae</taxon>
        <taxon>Streptophyta</taxon>
        <taxon>Embryophyta</taxon>
        <taxon>Tracheophyta</taxon>
        <taxon>Spermatophyta</taxon>
        <taxon>Magnoliopsida</taxon>
        <taxon>eudicotyledons</taxon>
        <taxon>Gunneridae</taxon>
        <taxon>Pentapetalae</taxon>
        <taxon>rosids</taxon>
        <taxon>fabids</taxon>
        <taxon>Fabales</taxon>
        <taxon>Fabaceae</taxon>
        <taxon>Papilionoideae</taxon>
        <taxon>50 kb inversion clade</taxon>
        <taxon>NPAAA clade</taxon>
        <taxon>indigoferoid/millettioid clade</taxon>
        <taxon>Phaseoleae</taxon>
        <taxon>Mucuna</taxon>
    </lineage>
</organism>
<accession>A0A371E5M7</accession>
<dbReference type="PANTHER" id="PTHR31672">
    <property type="entry name" value="BNACNNG10540D PROTEIN"/>
    <property type="match status" value="1"/>
</dbReference>
<keyword evidence="3" id="KW-1185">Reference proteome</keyword>
<comment type="caution">
    <text evidence="2">The sequence shown here is derived from an EMBL/GenBank/DDBJ whole genome shotgun (WGS) entry which is preliminary data.</text>
</comment>
<dbReference type="Gene3D" id="1.20.1280.50">
    <property type="match status" value="1"/>
</dbReference>
<dbReference type="Pfam" id="PF07734">
    <property type="entry name" value="FBA_1"/>
    <property type="match status" value="1"/>
</dbReference>
<dbReference type="InterPro" id="IPR036047">
    <property type="entry name" value="F-box-like_dom_sf"/>
</dbReference>
<dbReference type="InterPro" id="IPR050796">
    <property type="entry name" value="SCF_F-box_component"/>
</dbReference>
<sequence>MGSKKQFMCEEIVAEILSWVPVKSLIRFRSVCKSFNTLISHPSFVKLHLHRSTNTDDLSRLEIIPKSHFKDPHELYDHKPCSVRSFLDFARDVRHQSTFVKYSVVGSCNGLLCVACETGPWGVYLWNMAMRLRSQKSPPIFFDDGFELESISFGFGHDGLSDTYKVVALLLGVDAMEDTLQVVPKVYTMSDSCWRDLECFPNLNFIEYDIDDGVYLKGTLNWIAMVDYFTYEEHVFDFELIIISIDLGKETCRPLCLPDGLGCSKPTLGVLRDTLCVWHDHNTHFVIWQMKEFPDAMSWIQLVNVSYFNLQIDPISLCSVIPLYMCKNGDVLMLSSTRGREWVAIVYNQRNHRLRRSGVSTRRDMVYLEPKSICLVSFFLVPFILSCNVDMATCAHVHVGKEPELRIQTVIEVNETLMPIDTY</sequence>
<reference evidence="2" key="1">
    <citation type="submission" date="2018-05" db="EMBL/GenBank/DDBJ databases">
        <title>Draft genome of Mucuna pruriens seed.</title>
        <authorList>
            <person name="Nnadi N.E."/>
            <person name="Vos R."/>
            <person name="Hasami M.H."/>
            <person name="Devisetty U.K."/>
            <person name="Aguiy J.C."/>
        </authorList>
    </citation>
    <scope>NUCLEOTIDE SEQUENCE [LARGE SCALE GENOMIC DNA]</scope>
    <source>
        <strain evidence="2">JCA_2017</strain>
    </source>
</reference>
<evidence type="ECO:0000313" key="2">
    <source>
        <dbReference type="EMBL" id="RDX61339.1"/>
    </source>
</evidence>
<evidence type="ECO:0000259" key="1">
    <source>
        <dbReference type="SMART" id="SM00256"/>
    </source>
</evidence>
<evidence type="ECO:0000313" key="3">
    <source>
        <dbReference type="Proteomes" id="UP000257109"/>
    </source>
</evidence>
<dbReference type="SMART" id="SM00256">
    <property type="entry name" value="FBOX"/>
    <property type="match status" value="1"/>
</dbReference>
<dbReference type="InterPro" id="IPR001810">
    <property type="entry name" value="F-box_dom"/>
</dbReference>
<dbReference type="Pfam" id="PF00646">
    <property type="entry name" value="F-box"/>
    <property type="match status" value="1"/>
</dbReference>
<feature type="non-terminal residue" evidence="2">
    <location>
        <position position="1"/>
    </location>
</feature>
<dbReference type="AlphaFoldDB" id="A0A371E5M7"/>
<name>A0A371E5M7_MUCPR</name>
<dbReference type="SUPFAM" id="SSF81383">
    <property type="entry name" value="F-box domain"/>
    <property type="match status" value="1"/>
</dbReference>
<protein>
    <submittedName>
        <fullName evidence="2">F-box/kelch-repeat protein</fullName>
    </submittedName>
</protein>
<dbReference type="InterPro" id="IPR006527">
    <property type="entry name" value="F-box-assoc_dom_typ1"/>
</dbReference>
<dbReference type="EMBL" id="QJKJ01016194">
    <property type="protein sequence ID" value="RDX61339.1"/>
    <property type="molecule type" value="Genomic_DNA"/>
</dbReference>
<dbReference type="CDD" id="cd22157">
    <property type="entry name" value="F-box_AtFBW1-like"/>
    <property type="match status" value="1"/>
</dbReference>
<feature type="domain" description="F-box" evidence="1">
    <location>
        <begin position="8"/>
        <end position="48"/>
    </location>
</feature>
<dbReference type="PANTHER" id="PTHR31672:SF13">
    <property type="entry name" value="F-BOX PROTEIN CPR30-LIKE"/>
    <property type="match status" value="1"/>
</dbReference>
<dbReference type="NCBIfam" id="TIGR01640">
    <property type="entry name" value="F_box_assoc_1"/>
    <property type="match status" value="1"/>
</dbReference>
<dbReference type="Proteomes" id="UP000257109">
    <property type="component" value="Unassembled WGS sequence"/>
</dbReference>
<dbReference type="STRING" id="157652.A0A371E5M7"/>